<dbReference type="InterPro" id="IPR001679">
    <property type="entry name" value="DNA_ligase"/>
</dbReference>
<dbReference type="PIRSF" id="PIRSF001604">
    <property type="entry name" value="LigA"/>
    <property type="match status" value="1"/>
</dbReference>
<accession>A0A1G7M3W3</accession>
<protein>
    <recommendedName>
        <fullName evidence="7">DNA ligase B</fullName>
        <ecNumber evidence="7">6.5.1.2</ecNumber>
    </recommendedName>
    <alternativeName>
        <fullName evidence="7">Polydeoxyribonucleotide synthase [NAD(+)] B</fullName>
    </alternativeName>
</protein>
<dbReference type="InterPro" id="IPR050326">
    <property type="entry name" value="NAD_dep_DNA_ligaseB"/>
</dbReference>
<comment type="similarity">
    <text evidence="7">Belongs to the NAD-dependent DNA ligase family. LigB subfamily.</text>
</comment>
<dbReference type="PANTHER" id="PTHR47810">
    <property type="entry name" value="DNA LIGASE"/>
    <property type="match status" value="1"/>
</dbReference>
<feature type="domain" description="NAD-dependent DNA ligase N-terminal" evidence="9">
    <location>
        <begin position="28"/>
        <end position="425"/>
    </location>
</feature>
<dbReference type="RefSeq" id="WP_092367212.1">
    <property type="nucleotide sequence ID" value="NZ_FNBM01000003.1"/>
</dbReference>
<proteinExistence type="inferred from homology"/>
<dbReference type="STRING" id="640205.SAMN05216381_1910"/>
<evidence type="ECO:0000256" key="1">
    <source>
        <dbReference type="ARBA" id="ARBA00022598"/>
    </source>
</evidence>
<dbReference type="InterPro" id="IPR013839">
    <property type="entry name" value="DNAligase_adenylation"/>
</dbReference>
<keyword evidence="2 7" id="KW-0235">DNA replication</keyword>
<dbReference type="NCBIfam" id="NF005987">
    <property type="entry name" value="PRK08097.1"/>
    <property type="match status" value="1"/>
</dbReference>
<keyword evidence="8" id="KW-0732">Signal</keyword>
<dbReference type="InterPro" id="IPR033136">
    <property type="entry name" value="DNA_ligase_CS"/>
</dbReference>
<organism evidence="10 11">
    <name type="scientific">Phytopseudomonas seleniipraecipitans</name>
    <dbReference type="NCBI Taxonomy" id="640205"/>
    <lineage>
        <taxon>Bacteria</taxon>
        <taxon>Pseudomonadati</taxon>
        <taxon>Pseudomonadota</taxon>
        <taxon>Gammaproteobacteria</taxon>
        <taxon>Pseudomonadales</taxon>
        <taxon>Pseudomonadaceae</taxon>
        <taxon>Phytopseudomonas</taxon>
    </lineage>
</organism>
<evidence type="ECO:0000259" key="9">
    <source>
        <dbReference type="SMART" id="SM00532"/>
    </source>
</evidence>
<dbReference type="Gene3D" id="3.30.470.30">
    <property type="entry name" value="DNA ligase/mRNA capping enzyme"/>
    <property type="match status" value="1"/>
</dbReference>
<comment type="catalytic activity">
    <reaction evidence="6 7">
        <text>NAD(+) + (deoxyribonucleotide)n-3'-hydroxyl + 5'-phospho-(deoxyribonucleotide)m = (deoxyribonucleotide)n+m + AMP + beta-nicotinamide D-nucleotide.</text>
        <dbReference type="EC" id="6.5.1.2"/>
    </reaction>
</comment>
<dbReference type="HAMAP" id="MF_01587">
    <property type="entry name" value="DNA_ligase_B"/>
    <property type="match status" value="1"/>
</dbReference>
<evidence type="ECO:0000313" key="11">
    <source>
        <dbReference type="Proteomes" id="UP000243378"/>
    </source>
</evidence>
<dbReference type="GO" id="GO:0006281">
    <property type="term" value="P:DNA repair"/>
    <property type="evidence" value="ECO:0007669"/>
    <property type="project" value="UniProtKB-KW"/>
</dbReference>
<evidence type="ECO:0000256" key="7">
    <source>
        <dbReference type="HAMAP-Rule" id="MF_01587"/>
    </source>
</evidence>
<dbReference type="SUPFAM" id="SSF47781">
    <property type="entry name" value="RuvA domain 2-like"/>
    <property type="match status" value="1"/>
</dbReference>
<evidence type="ECO:0000256" key="8">
    <source>
        <dbReference type="SAM" id="SignalP"/>
    </source>
</evidence>
<dbReference type="InterPro" id="IPR013840">
    <property type="entry name" value="DNAligase_N"/>
</dbReference>
<comment type="function">
    <text evidence="7">Catalyzes the formation of phosphodiester linkages between 5'-phosphoryl and 3'-hydroxyl groups in double-stranded DNA using NAD as a coenzyme and as the energy source for the reaction.</text>
</comment>
<dbReference type="InterPro" id="IPR004150">
    <property type="entry name" value="NAD_DNA_ligase_OB"/>
</dbReference>
<keyword evidence="5 7" id="KW-0234">DNA repair</keyword>
<dbReference type="PANTHER" id="PTHR47810:SF1">
    <property type="entry name" value="DNA LIGASE B"/>
    <property type="match status" value="1"/>
</dbReference>
<reference evidence="10 11" key="1">
    <citation type="submission" date="2016-10" db="EMBL/GenBank/DDBJ databases">
        <authorList>
            <person name="de Groot N.N."/>
        </authorList>
    </citation>
    <scope>NUCLEOTIDE SEQUENCE [LARGE SCALE GENOMIC DNA]</scope>
    <source>
        <strain evidence="10 11">LMG 25475</strain>
    </source>
</reference>
<sequence length="555" mass="61622">MNHWIVAALPTLLSAFAHADACPEPTAAQSRQLGELTTQIAQWDDAYHRQGRSLVSDELYDQARARLEHWQHCLDGASATNPLGSSAGPVQHPIAQTGLRKLADEPAVKRWMASREDLWVQPKVDGVAVTLLYSAGQLQQVVSRGDGATGQDWTSRARRITAIPQHLDNNAEIVLQGELYLRRPAHSQAEHGGASARSTVAGLMARDDLDSDQADGIGLFVWDWPNGPQAMAQRLDRLAQLGFADSRDYSQVVSSIDDARQWREHWYRTPLPFATDGVVLRQGQRPSGERWQAEPPHWAAAWKYPPSEALALVDAVEFRIGRSGRITPTLRLQPVKLDDRIIRSVSVGSLERWQQLDIRPGDQVAIRLAGLTIPQLDKVVLQTATRANLDIPQRDDFHALSCWRTSDRCASQFHARLTWLSSKQALNLHGIGAGTWHKLLQAGQLDSLLDWLELSDEQLLAVPGIAELSAASLGRRFAEARQRPFNDWLRALGTPVNPQTLAATDWAQLQQRSLAEWQTLPGIGPTRATQLQAFFQHPEVVDLAVRLRQAGVEGF</sequence>
<keyword evidence="4 7" id="KW-0520">NAD</keyword>
<dbReference type="EC" id="6.5.1.2" evidence="7"/>
<dbReference type="AlphaFoldDB" id="A0A1G7M3W3"/>
<dbReference type="EMBL" id="FNBM01000003">
    <property type="protein sequence ID" value="SDF56373.1"/>
    <property type="molecule type" value="Genomic_DNA"/>
</dbReference>
<dbReference type="GO" id="GO:0003911">
    <property type="term" value="F:DNA ligase (NAD+) activity"/>
    <property type="evidence" value="ECO:0007669"/>
    <property type="project" value="UniProtKB-UniRule"/>
</dbReference>
<feature type="signal peptide" evidence="8">
    <location>
        <begin position="1"/>
        <end position="19"/>
    </location>
</feature>
<dbReference type="Gene3D" id="2.40.50.140">
    <property type="entry name" value="Nucleic acid-binding proteins"/>
    <property type="match status" value="1"/>
</dbReference>
<feature type="chain" id="PRO_5017240511" description="DNA ligase B" evidence="8">
    <location>
        <begin position="20"/>
        <end position="555"/>
    </location>
</feature>
<dbReference type="SUPFAM" id="SSF50249">
    <property type="entry name" value="Nucleic acid-binding proteins"/>
    <property type="match status" value="1"/>
</dbReference>
<keyword evidence="3 7" id="KW-0227">DNA damage</keyword>
<evidence type="ECO:0000313" key="10">
    <source>
        <dbReference type="EMBL" id="SDF56373.1"/>
    </source>
</evidence>
<dbReference type="SUPFAM" id="SSF56091">
    <property type="entry name" value="DNA ligase/mRNA capping enzyme, catalytic domain"/>
    <property type="match status" value="1"/>
</dbReference>
<evidence type="ECO:0000256" key="4">
    <source>
        <dbReference type="ARBA" id="ARBA00023027"/>
    </source>
</evidence>
<evidence type="ECO:0000256" key="6">
    <source>
        <dbReference type="ARBA" id="ARBA00034005"/>
    </source>
</evidence>
<dbReference type="Gene3D" id="1.10.287.610">
    <property type="entry name" value="Helix hairpin bin"/>
    <property type="match status" value="1"/>
</dbReference>
<gene>
    <name evidence="7" type="primary">ligB</name>
    <name evidence="10" type="ORF">SAMN05216381_1910</name>
</gene>
<dbReference type="InterPro" id="IPR012340">
    <property type="entry name" value="NA-bd_OB-fold"/>
</dbReference>
<dbReference type="InterPro" id="IPR010994">
    <property type="entry name" value="RuvA_2-like"/>
</dbReference>
<dbReference type="InterPro" id="IPR020923">
    <property type="entry name" value="DNA_ligase_B"/>
</dbReference>
<dbReference type="Proteomes" id="UP000243378">
    <property type="component" value="Unassembled WGS sequence"/>
</dbReference>
<dbReference type="SMART" id="SM00532">
    <property type="entry name" value="LIGANc"/>
    <property type="match status" value="1"/>
</dbReference>
<dbReference type="Pfam" id="PF03120">
    <property type="entry name" value="OB_DNA_ligase"/>
    <property type="match status" value="1"/>
</dbReference>
<evidence type="ECO:0000256" key="3">
    <source>
        <dbReference type="ARBA" id="ARBA00022763"/>
    </source>
</evidence>
<dbReference type="Gene3D" id="1.10.150.20">
    <property type="entry name" value="5' to 3' exonuclease, C-terminal subdomain"/>
    <property type="match status" value="2"/>
</dbReference>
<dbReference type="GO" id="GO:0006260">
    <property type="term" value="P:DNA replication"/>
    <property type="evidence" value="ECO:0007669"/>
    <property type="project" value="UniProtKB-KW"/>
</dbReference>
<evidence type="ECO:0000256" key="2">
    <source>
        <dbReference type="ARBA" id="ARBA00022705"/>
    </source>
</evidence>
<name>A0A1G7M3W3_9GAMM</name>
<feature type="active site" description="N6-AMP-lysine intermediate" evidence="7">
    <location>
        <position position="123"/>
    </location>
</feature>
<dbReference type="PROSITE" id="PS01056">
    <property type="entry name" value="DNA_LIGASE_N2"/>
    <property type="match status" value="1"/>
</dbReference>
<dbReference type="Pfam" id="PF01653">
    <property type="entry name" value="DNA_ligase_aden"/>
    <property type="match status" value="1"/>
</dbReference>
<keyword evidence="1 7" id="KW-0436">Ligase</keyword>
<dbReference type="OrthoDB" id="9759736at2"/>
<evidence type="ECO:0000256" key="5">
    <source>
        <dbReference type="ARBA" id="ARBA00023204"/>
    </source>
</evidence>